<dbReference type="PROSITE" id="PS50110">
    <property type="entry name" value="RESPONSE_REGULATORY"/>
    <property type="match status" value="1"/>
</dbReference>
<dbReference type="InterPro" id="IPR024181">
    <property type="entry name" value="Chemotax_regulator_CheV"/>
</dbReference>
<dbReference type="GO" id="GO:0000160">
    <property type="term" value="P:phosphorelay signal transduction system"/>
    <property type="evidence" value="ECO:0007669"/>
    <property type="project" value="InterPro"/>
</dbReference>
<proteinExistence type="predicted"/>
<dbReference type="InterPro" id="IPR036061">
    <property type="entry name" value="CheW-like_dom_sf"/>
</dbReference>
<dbReference type="PANTHER" id="PTHR47233:SF4">
    <property type="entry name" value="CHEMOTAXIS SIGNAL TRANSDUCTION PROTEIN"/>
    <property type="match status" value="1"/>
</dbReference>
<evidence type="ECO:0000259" key="1">
    <source>
        <dbReference type="PROSITE" id="PS50110"/>
    </source>
</evidence>
<dbReference type="Pfam" id="PF00072">
    <property type="entry name" value="Response_reg"/>
    <property type="match status" value="1"/>
</dbReference>
<dbReference type="PANTHER" id="PTHR47233">
    <property type="entry name" value="CHEMOTAXIS PROTEIN CHEV"/>
    <property type="match status" value="1"/>
</dbReference>
<sequence>MTFQNQPQTFSPLGDELLDTVDARTNLAGSNKMEILLFSLGTEEKFGINVFKVREVTHAMKVTRTPNMPAGVSGIVSLRGHIIPVLDLVSFMKLENARAHERSTMLVTEYSRHTLGFLVANVDRIIRVDWSTVRAPENDFSGSGDNLINAITELPTGELISIVDVEQVLASAFGENVVGNVPKIESGHEKCVFFADDSSVARKTIAELLDKMGVKHLRANNGREAWERLCGLADSASHGKYPLRNQIQVILVDAEMPEMDGYVLTQHVKADKRFDEIPVVMHSSLSSQANRAMGSRVGVDYYVAKFDTVMLSETLRPLLS</sequence>
<dbReference type="SUPFAM" id="SSF52172">
    <property type="entry name" value="CheY-like"/>
    <property type="match status" value="1"/>
</dbReference>
<feature type="domain" description="CheW-like" evidence="2">
    <location>
        <begin position="32"/>
        <end position="174"/>
    </location>
</feature>
<dbReference type="SUPFAM" id="SSF50341">
    <property type="entry name" value="CheW-like"/>
    <property type="match status" value="1"/>
</dbReference>
<dbReference type="Pfam" id="PF01584">
    <property type="entry name" value="CheW"/>
    <property type="match status" value="1"/>
</dbReference>
<evidence type="ECO:0000259" key="2">
    <source>
        <dbReference type="PROSITE" id="PS50851"/>
    </source>
</evidence>
<name>A0A3P3ZMS8_9ZZZZ</name>
<dbReference type="Gene3D" id="2.30.30.40">
    <property type="entry name" value="SH3 Domains"/>
    <property type="match status" value="1"/>
</dbReference>
<reference evidence="3" key="1">
    <citation type="submission" date="2018-10" db="EMBL/GenBank/DDBJ databases">
        <authorList>
            <person name="Plewniak F."/>
        </authorList>
    </citation>
    <scope>NUCLEOTIDE SEQUENCE</scope>
</reference>
<dbReference type="InterPro" id="IPR011006">
    <property type="entry name" value="CheY-like_superfamily"/>
</dbReference>
<protein>
    <submittedName>
        <fullName evidence="3">Chemotaxis protein CheV</fullName>
    </submittedName>
</protein>
<organism evidence="3">
    <name type="scientific">mine drainage metagenome</name>
    <dbReference type="NCBI Taxonomy" id="410659"/>
    <lineage>
        <taxon>unclassified sequences</taxon>
        <taxon>metagenomes</taxon>
        <taxon>ecological metagenomes</taxon>
    </lineage>
</organism>
<dbReference type="Gene3D" id="3.40.50.2300">
    <property type="match status" value="1"/>
</dbReference>
<dbReference type="InterPro" id="IPR001789">
    <property type="entry name" value="Sig_transdc_resp-reg_receiver"/>
</dbReference>
<dbReference type="SMART" id="SM00260">
    <property type="entry name" value="CheW"/>
    <property type="match status" value="1"/>
</dbReference>
<dbReference type="PROSITE" id="PS50851">
    <property type="entry name" value="CHEW"/>
    <property type="match status" value="1"/>
</dbReference>
<dbReference type="PIRSF" id="PIRSF002867">
    <property type="entry name" value="CheV"/>
    <property type="match status" value="1"/>
</dbReference>
<dbReference type="AlphaFoldDB" id="A0A3P3ZMS8"/>
<gene>
    <name evidence="3" type="primary">cheV</name>
    <name evidence="3" type="ORF">CARN8_2110004</name>
</gene>
<dbReference type="Gene3D" id="2.40.50.180">
    <property type="entry name" value="CheA-289, Domain 4"/>
    <property type="match status" value="1"/>
</dbReference>
<dbReference type="SMART" id="SM00448">
    <property type="entry name" value="REC"/>
    <property type="match status" value="1"/>
</dbReference>
<dbReference type="GO" id="GO:0006935">
    <property type="term" value="P:chemotaxis"/>
    <property type="evidence" value="ECO:0007669"/>
    <property type="project" value="InterPro"/>
</dbReference>
<dbReference type="EMBL" id="UOYP01000126">
    <property type="protein sequence ID" value="VAY87560.1"/>
    <property type="molecule type" value="Genomic_DNA"/>
</dbReference>
<dbReference type="InterPro" id="IPR002545">
    <property type="entry name" value="CheW-lke_dom"/>
</dbReference>
<accession>A0A3P3ZMS8</accession>
<feature type="domain" description="Response regulatory" evidence="1">
    <location>
        <begin position="191"/>
        <end position="319"/>
    </location>
</feature>
<evidence type="ECO:0000313" key="3">
    <source>
        <dbReference type="EMBL" id="VAY87560.1"/>
    </source>
</evidence>